<feature type="region of interest" description="Disordered" evidence="1">
    <location>
        <begin position="89"/>
        <end position="118"/>
    </location>
</feature>
<accession>A0A399F2C7</accession>
<dbReference type="Proteomes" id="UP000265715">
    <property type="component" value="Unassembled WGS sequence"/>
</dbReference>
<feature type="transmembrane region" description="Helical" evidence="2">
    <location>
        <begin position="52"/>
        <end position="75"/>
    </location>
</feature>
<gene>
    <name evidence="3" type="ORF">Mterra_00909</name>
</gene>
<proteinExistence type="predicted"/>
<evidence type="ECO:0000313" key="3">
    <source>
        <dbReference type="EMBL" id="RIH88771.1"/>
    </source>
</evidence>
<dbReference type="EMBL" id="QXDL01000024">
    <property type="protein sequence ID" value="RIH88771.1"/>
    <property type="molecule type" value="Genomic_DNA"/>
</dbReference>
<keyword evidence="2" id="KW-0472">Membrane</keyword>
<keyword evidence="4" id="KW-1185">Reference proteome</keyword>
<dbReference type="OrthoDB" id="26170at2"/>
<evidence type="ECO:0000256" key="2">
    <source>
        <dbReference type="SAM" id="Phobius"/>
    </source>
</evidence>
<evidence type="ECO:0000313" key="4">
    <source>
        <dbReference type="Proteomes" id="UP000265715"/>
    </source>
</evidence>
<feature type="transmembrane region" description="Helical" evidence="2">
    <location>
        <begin position="7"/>
        <end position="27"/>
    </location>
</feature>
<evidence type="ECO:0000256" key="1">
    <source>
        <dbReference type="SAM" id="MobiDB-lite"/>
    </source>
</evidence>
<keyword evidence="2" id="KW-0812">Transmembrane</keyword>
<reference evidence="3 4" key="1">
    <citation type="submission" date="2018-08" db="EMBL/GenBank/DDBJ databases">
        <title>Meiothermus terrae DSM 26712 genome sequencing project.</title>
        <authorList>
            <person name="Da Costa M.S."/>
            <person name="Albuquerque L."/>
            <person name="Raposo P."/>
            <person name="Froufe H.J.C."/>
            <person name="Barroso C.S."/>
            <person name="Egas C."/>
        </authorList>
    </citation>
    <scope>NUCLEOTIDE SEQUENCE [LARGE SCALE GENOMIC DNA]</scope>
    <source>
        <strain evidence="3 4">DSM 26712</strain>
    </source>
</reference>
<dbReference type="AlphaFoldDB" id="A0A399F2C7"/>
<feature type="transmembrane region" description="Helical" evidence="2">
    <location>
        <begin position="189"/>
        <end position="208"/>
    </location>
</feature>
<dbReference type="RefSeq" id="WP_119314103.1">
    <property type="nucleotide sequence ID" value="NZ_QXDL01000024.1"/>
</dbReference>
<comment type="caution">
    <text evidence="3">The sequence shown here is derived from an EMBL/GenBank/DDBJ whole genome shotgun (WGS) entry which is preliminary data.</text>
</comment>
<organism evidence="3 4">
    <name type="scientific">Calidithermus terrae</name>
    <dbReference type="NCBI Taxonomy" id="1408545"/>
    <lineage>
        <taxon>Bacteria</taxon>
        <taxon>Thermotogati</taxon>
        <taxon>Deinococcota</taxon>
        <taxon>Deinococci</taxon>
        <taxon>Thermales</taxon>
        <taxon>Thermaceae</taxon>
        <taxon>Calidithermus</taxon>
    </lineage>
</organism>
<sequence length="219" mass="22982">MERRSLAQYAVVGLSLLPFALQLLGWVRTPLGGGWCGALSGGYLDVFSAQVWYSQLLIGGLALQVAYAFLMLVLLNLPGEERALEYARIEPTSPQTGGSGSRLNPGGSGPRLELPGVSGSRLVTGVSGSRLVTGVSGSRLEQLRRSLYTAGIGLNFVILMVFLMTRLTGLPLPSSLGVLWGEAAPLDPLSGLMALSSLLATAVLLHLLRARSPATPARA</sequence>
<keyword evidence="2" id="KW-1133">Transmembrane helix</keyword>
<feature type="transmembrane region" description="Helical" evidence="2">
    <location>
        <begin position="147"/>
        <end position="169"/>
    </location>
</feature>
<protein>
    <submittedName>
        <fullName evidence="3">Uncharacterized protein</fullName>
    </submittedName>
</protein>
<name>A0A399F2C7_9DEIN</name>